<dbReference type="InterPro" id="IPR051260">
    <property type="entry name" value="Diverse_substr_monoxygenases"/>
</dbReference>
<name>A0ABQ5QW51_9ACTN</name>
<keyword evidence="3" id="KW-1185">Reference proteome</keyword>
<evidence type="ECO:0000259" key="1">
    <source>
        <dbReference type="Pfam" id="PF00296"/>
    </source>
</evidence>
<keyword evidence="2" id="KW-0560">Oxidoreductase</keyword>
<protein>
    <submittedName>
        <fullName evidence="2">Monooxygenase</fullName>
    </submittedName>
</protein>
<sequence>MDIGVGLPTTVPGTDGKHLLEFARRADELGFSTLAVIDRLVYDSYDSIVALAGAAAVTERIRLATTILLAAYRPGPAVLAKQLASLDRLCGGRLAIGLAAGGRPDDYEAAGVTYGRRGRRLDSMIDEMKAVWAGEGAVPGIGPRPTDGDIPIWIGGHSEAALRRAAKHAVGWIAPGGSVMGFPDLVRRARDVWAAENRTDTPRMAALTYVALGSQRKEQAGDYLRHYYSYVGPKAEMLAAHVIADEDRLRATIEGYAAAGCDELLIFPGTADAEQLPLLAKVAFG</sequence>
<dbReference type="EMBL" id="BSDI01000017">
    <property type="protein sequence ID" value="GLH98492.1"/>
    <property type="molecule type" value="Genomic_DNA"/>
</dbReference>
<dbReference type="InterPro" id="IPR036661">
    <property type="entry name" value="Luciferase-like_sf"/>
</dbReference>
<keyword evidence="2" id="KW-0503">Monooxygenase</keyword>
<dbReference type="Gene3D" id="3.20.20.30">
    <property type="entry name" value="Luciferase-like domain"/>
    <property type="match status" value="1"/>
</dbReference>
<evidence type="ECO:0000313" key="3">
    <source>
        <dbReference type="Proteomes" id="UP001144280"/>
    </source>
</evidence>
<dbReference type="Proteomes" id="UP001144280">
    <property type="component" value="Unassembled WGS sequence"/>
</dbReference>
<reference evidence="2" key="1">
    <citation type="submission" date="2022-12" db="EMBL/GenBank/DDBJ databases">
        <title>New Phytohabitans aurantiacus sp. RD004123 nov., an actinomycete isolated from soil.</title>
        <authorList>
            <person name="Triningsih D.W."/>
            <person name="Harunari E."/>
            <person name="Igarashi Y."/>
        </authorList>
    </citation>
    <scope>NUCLEOTIDE SEQUENCE</scope>
    <source>
        <strain evidence="2">RD004123</strain>
    </source>
</reference>
<comment type="caution">
    <text evidence="2">The sequence shown here is derived from an EMBL/GenBank/DDBJ whole genome shotgun (WGS) entry which is preliminary data.</text>
</comment>
<dbReference type="Pfam" id="PF00296">
    <property type="entry name" value="Bac_luciferase"/>
    <property type="match status" value="1"/>
</dbReference>
<accession>A0ABQ5QW51</accession>
<dbReference type="InterPro" id="IPR011251">
    <property type="entry name" value="Luciferase-like_dom"/>
</dbReference>
<dbReference type="GO" id="GO:0004497">
    <property type="term" value="F:monooxygenase activity"/>
    <property type="evidence" value="ECO:0007669"/>
    <property type="project" value="UniProtKB-KW"/>
</dbReference>
<dbReference type="SUPFAM" id="SSF51679">
    <property type="entry name" value="Bacterial luciferase-like"/>
    <property type="match status" value="1"/>
</dbReference>
<feature type="domain" description="Luciferase-like" evidence="1">
    <location>
        <begin position="8"/>
        <end position="245"/>
    </location>
</feature>
<gene>
    <name evidence="2" type="ORF">Pa4123_37670</name>
</gene>
<proteinExistence type="predicted"/>
<evidence type="ECO:0000313" key="2">
    <source>
        <dbReference type="EMBL" id="GLH98492.1"/>
    </source>
</evidence>
<dbReference type="PANTHER" id="PTHR30011:SF32">
    <property type="entry name" value="CONSERVED PROTEIN"/>
    <property type="match status" value="1"/>
</dbReference>
<organism evidence="2 3">
    <name type="scientific">Phytohabitans aurantiacus</name>
    <dbReference type="NCBI Taxonomy" id="3016789"/>
    <lineage>
        <taxon>Bacteria</taxon>
        <taxon>Bacillati</taxon>
        <taxon>Actinomycetota</taxon>
        <taxon>Actinomycetes</taxon>
        <taxon>Micromonosporales</taxon>
        <taxon>Micromonosporaceae</taxon>
    </lineage>
</organism>
<dbReference type="RefSeq" id="WP_281897441.1">
    <property type="nucleotide sequence ID" value="NZ_BSDI01000017.1"/>
</dbReference>
<dbReference type="PANTHER" id="PTHR30011">
    <property type="entry name" value="ALKANESULFONATE MONOOXYGENASE-RELATED"/>
    <property type="match status" value="1"/>
</dbReference>